<feature type="non-terminal residue" evidence="2">
    <location>
        <position position="376"/>
    </location>
</feature>
<reference evidence="2" key="1">
    <citation type="journal article" date="2015" name="Nature">
        <title>Complex archaea that bridge the gap between prokaryotes and eukaryotes.</title>
        <authorList>
            <person name="Spang A."/>
            <person name="Saw J.H."/>
            <person name="Jorgensen S.L."/>
            <person name="Zaremba-Niedzwiedzka K."/>
            <person name="Martijn J."/>
            <person name="Lind A.E."/>
            <person name="van Eijk R."/>
            <person name="Schleper C."/>
            <person name="Guy L."/>
            <person name="Ettema T.J."/>
        </authorList>
    </citation>
    <scope>NUCLEOTIDE SEQUENCE</scope>
</reference>
<comment type="caution">
    <text evidence="2">The sequence shown here is derived from an EMBL/GenBank/DDBJ whole genome shotgun (WGS) entry which is preliminary data.</text>
</comment>
<dbReference type="EMBL" id="LAZR01043034">
    <property type="protein sequence ID" value="KKL08057.1"/>
    <property type="molecule type" value="Genomic_DNA"/>
</dbReference>
<evidence type="ECO:0000256" key="1">
    <source>
        <dbReference type="SAM" id="MobiDB-lite"/>
    </source>
</evidence>
<feature type="region of interest" description="Disordered" evidence="1">
    <location>
        <begin position="36"/>
        <end position="64"/>
    </location>
</feature>
<name>A0A0F9B2N0_9ZZZZ</name>
<evidence type="ECO:0000313" key="2">
    <source>
        <dbReference type="EMBL" id="KKL08057.1"/>
    </source>
</evidence>
<accession>A0A0F9B2N0</accession>
<organism evidence="2">
    <name type="scientific">marine sediment metagenome</name>
    <dbReference type="NCBI Taxonomy" id="412755"/>
    <lineage>
        <taxon>unclassified sequences</taxon>
        <taxon>metagenomes</taxon>
        <taxon>ecological metagenomes</taxon>
    </lineage>
</organism>
<feature type="region of interest" description="Disordered" evidence="1">
    <location>
        <begin position="337"/>
        <end position="376"/>
    </location>
</feature>
<gene>
    <name evidence="2" type="ORF">LCGC14_2579690</name>
</gene>
<proteinExistence type="predicted"/>
<protein>
    <submittedName>
        <fullName evidence="2">Uncharacterized protein</fullName>
    </submittedName>
</protein>
<dbReference type="AlphaFoldDB" id="A0A0F9B2N0"/>
<sequence length="376" mass="38413">MANSQGMQVYPPGQGPVTEQVIPQHMMGLITPQSPLKAGSEGFVESGRASERSAGSPTPFGLRKDAHGLVRSRQTLLPLEDGLLVTTAESKMAETCQDGQDGPRISPKFAFSGATTPSSLHDVTKQPTCAGSAIPNSLNKAAVLVPLALGAAGGGPLGGLTAPSGSRFEGAGKGMAVGAGTVGGMFGGSALGKVLGRMAAQGLRMDPDTAARLGELIGATGGGFAGYKGTRALTKGKDEEKRAVSPYFTPREGGEAVVENQPDGSIVERWTRPPRPIRERAGLVRKVLKEAAIGSHGVPLVSTSPTMQRSTAGEGDISGLKVAPWTVNGADAWRDLAQHQGSSGGKGVSAFGGKMAPQVERDNPPVKGYKSASLGD</sequence>